<feature type="transmembrane region" description="Helical" evidence="1">
    <location>
        <begin position="47"/>
        <end position="66"/>
    </location>
</feature>
<keyword evidence="1" id="KW-0812">Transmembrane</keyword>
<dbReference type="SUPFAM" id="SSF81321">
    <property type="entry name" value="Family A G protein-coupled receptor-like"/>
    <property type="match status" value="1"/>
</dbReference>
<evidence type="ECO:0000313" key="4">
    <source>
        <dbReference type="Proteomes" id="UP000230233"/>
    </source>
</evidence>
<feature type="transmembrane region" description="Helical" evidence="1">
    <location>
        <begin position="92"/>
        <end position="111"/>
    </location>
</feature>
<sequence length="298" mass="33881">MQQKIIVALITFLVTSFGIVSNSLVFIATRKMSSMNSSFGVITKNQVTCNFIVSSVYLFYISPLQISNIKLMLDYSHFIGVFDITVYENSNLSHFLIASNRFCAVFLPFYYDNVFTIFSTKVYRNVIWVTATVWCIVFYEVVECHLAYNVEAWSLVFLDTEVGAKVTWYTDFTLNTFFVVLTFTTNLLTAFKAGRNSRMMTNAAGLQTSKLQKQRELNFLKQTFFTGLSVLFGHVAYYLIAPFVSNSVLMFCFGSLYVFMHCVEGAIILASNPEMRSVLKPRKTSPSTSANVILIIRK</sequence>
<dbReference type="Gene3D" id="1.20.1070.10">
    <property type="entry name" value="Rhodopsin 7-helix transmembrane proteins"/>
    <property type="match status" value="1"/>
</dbReference>
<accession>A0A2G5TKK9</accession>
<dbReference type="Proteomes" id="UP000230233">
    <property type="component" value="Chromosome V"/>
</dbReference>
<dbReference type="Pfam" id="PF10328">
    <property type="entry name" value="7TM_GPCR_Srx"/>
    <property type="match status" value="1"/>
</dbReference>
<keyword evidence="1" id="KW-1133">Transmembrane helix</keyword>
<feature type="transmembrane region" description="Helical" evidence="1">
    <location>
        <begin position="168"/>
        <end position="191"/>
    </location>
</feature>
<feature type="transmembrane region" description="Helical" evidence="1">
    <location>
        <begin position="123"/>
        <end position="148"/>
    </location>
</feature>
<evidence type="ECO:0000259" key="2">
    <source>
        <dbReference type="Pfam" id="PF10328"/>
    </source>
</evidence>
<dbReference type="OrthoDB" id="5825164at2759"/>
<evidence type="ECO:0000313" key="3">
    <source>
        <dbReference type="EMBL" id="PIC27824.1"/>
    </source>
</evidence>
<name>A0A2G5TKK9_9PELO</name>
<dbReference type="EMBL" id="PDUG01000005">
    <property type="protein sequence ID" value="PIC27824.1"/>
    <property type="molecule type" value="Genomic_DNA"/>
</dbReference>
<keyword evidence="1" id="KW-0472">Membrane</keyword>
<gene>
    <name evidence="3" type="primary">Cnig_chr_V.g19957</name>
    <name evidence="3" type="ORF">B9Z55_019957</name>
</gene>
<evidence type="ECO:0000256" key="1">
    <source>
        <dbReference type="SAM" id="Phobius"/>
    </source>
</evidence>
<reference evidence="4" key="1">
    <citation type="submission" date="2017-10" db="EMBL/GenBank/DDBJ databases">
        <title>Rapid genome shrinkage in a self-fertile nematode reveals novel sperm competition proteins.</title>
        <authorList>
            <person name="Yin D."/>
            <person name="Schwarz E.M."/>
            <person name="Thomas C.G."/>
            <person name="Felde R.L."/>
            <person name="Korf I.F."/>
            <person name="Cutter A.D."/>
            <person name="Schartner C.M."/>
            <person name="Ralston E.J."/>
            <person name="Meyer B.J."/>
            <person name="Haag E.S."/>
        </authorList>
    </citation>
    <scope>NUCLEOTIDE SEQUENCE [LARGE SCALE GENOMIC DNA]</scope>
    <source>
        <strain evidence="4">JU1422</strain>
    </source>
</reference>
<dbReference type="PANTHER" id="PTHR23017:SF42">
    <property type="entry name" value="G-PROTEIN COUPLED RECEPTORS FAMILY 1 PROFILE DOMAIN-CONTAINING PROTEIN"/>
    <property type="match status" value="1"/>
</dbReference>
<keyword evidence="4" id="KW-1185">Reference proteome</keyword>
<feature type="domain" description="7TM GPCR serpentine receptor class x (Srx)" evidence="2">
    <location>
        <begin position="12"/>
        <end position="272"/>
    </location>
</feature>
<feature type="transmembrane region" description="Helical" evidence="1">
    <location>
        <begin position="247"/>
        <end position="270"/>
    </location>
</feature>
<dbReference type="AlphaFoldDB" id="A0A2G5TKK9"/>
<proteinExistence type="predicted"/>
<comment type="caution">
    <text evidence="3">The sequence shown here is derived from an EMBL/GenBank/DDBJ whole genome shotgun (WGS) entry which is preliminary data.</text>
</comment>
<dbReference type="PANTHER" id="PTHR23017">
    <property type="entry name" value="SERPENTINE RECEPTOR, CLASS X"/>
    <property type="match status" value="1"/>
</dbReference>
<feature type="transmembrane region" description="Helical" evidence="1">
    <location>
        <begin position="6"/>
        <end position="27"/>
    </location>
</feature>
<organism evidence="3 4">
    <name type="scientific">Caenorhabditis nigoni</name>
    <dbReference type="NCBI Taxonomy" id="1611254"/>
    <lineage>
        <taxon>Eukaryota</taxon>
        <taxon>Metazoa</taxon>
        <taxon>Ecdysozoa</taxon>
        <taxon>Nematoda</taxon>
        <taxon>Chromadorea</taxon>
        <taxon>Rhabditida</taxon>
        <taxon>Rhabditina</taxon>
        <taxon>Rhabditomorpha</taxon>
        <taxon>Rhabditoidea</taxon>
        <taxon>Rhabditidae</taxon>
        <taxon>Peloderinae</taxon>
        <taxon>Caenorhabditis</taxon>
    </lineage>
</organism>
<dbReference type="InterPro" id="IPR019430">
    <property type="entry name" value="7TM_GPCR_serpentine_rcpt_Srx"/>
</dbReference>
<dbReference type="CDD" id="cd00637">
    <property type="entry name" value="7tm_classA_rhodopsin-like"/>
    <property type="match status" value="1"/>
</dbReference>
<feature type="transmembrane region" description="Helical" evidence="1">
    <location>
        <begin position="219"/>
        <end position="241"/>
    </location>
</feature>
<protein>
    <recommendedName>
        <fullName evidence="2">7TM GPCR serpentine receptor class x (Srx) domain-containing protein</fullName>
    </recommendedName>
</protein>